<name>A0A921RUC1_SORBI</name>
<gene>
    <name evidence="2" type="ORF">BDA96_02G377600</name>
</gene>
<keyword evidence="1" id="KW-0812">Transmembrane</keyword>
<dbReference type="EMBL" id="CM027681">
    <property type="protein sequence ID" value="KAG0545625.1"/>
    <property type="molecule type" value="Genomic_DNA"/>
</dbReference>
<accession>A0A921RUC1</accession>
<reference evidence="2" key="1">
    <citation type="journal article" date="2019" name="BMC Genomics">
        <title>A new reference genome for Sorghum bicolor reveals high levels of sequence similarity between sweet and grain genotypes: implications for the genetics of sugar metabolism.</title>
        <authorList>
            <person name="Cooper E.A."/>
            <person name="Brenton Z.W."/>
            <person name="Flinn B.S."/>
            <person name="Jenkins J."/>
            <person name="Shu S."/>
            <person name="Flowers D."/>
            <person name="Luo F."/>
            <person name="Wang Y."/>
            <person name="Xia P."/>
            <person name="Barry K."/>
            <person name="Daum C."/>
            <person name="Lipzen A."/>
            <person name="Yoshinaga Y."/>
            <person name="Schmutz J."/>
            <person name="Saski C."/>
            <person name="Vermerris W."/>
            <person name="Kresovich S."/>
        </authorList>
    </citation>
    <scope>NUCLEOTIDE SEQUENCE</scope>
</reference>
<feature type="transmembrane region" description="Helical" evidence="1">
    <location>
        <begin position="68"/>
        <end position="91"/>
    </location>
</feature>
<comment type="caution">
    <text evidence="2">The sequence shown here is derived from an EMBL/GenBank/DDBJ whole genome shotgun (WGS) entry which is preliminary data.</text>
</comment>
<dbReference type="Gramene" id="EER97474">
    <property type="protein sequence ID" value="EER97474"/>
    <property type="gene ID" value="SORBI_3002G360600"/>
</dbReference>
<evidence type="ECO:0000313" key="3">
    <source>
        <dbReference type="Proteomes" id="UP000807115"/>
    </source>
</evidence>
<sequence length="157" mass="17449">MDAEKAVAAAEAERKREEEVERLLNKVWWYSLFLYFGTMIVAIAPNFAPAPSPAAAVPSLLACYDVRYRLTAVLFAVVSLAMQAMLALVLERRPAPAPHLTPLAAWPLGIFTWMFVTTFCLSCLSFGVRNYYYEWTAAVTSAGNLAMAARTVMRYLA</sequence>
<protein>
    <submittedName>
        <fullName evidence="2">Uncharacterized protein</fullName>
    </submittedName>
</protein>
<dbReference type="AlphaFoldDB" id="A0A921RUC1"/>
<proteinExistence type="predicted"/>
<feature type="transmembrane region" description="Helical" evidence="1">
    <location>
        <begin position="103"/>
        <end position="127"/>
    </location>
</feature>
<keyword evidence="1" id="KW-1133">Transmembrane helix</keyword>
<dbReference type="KEGG" id="sbi:8058385"/>
<evidence type="ECO:0000313" key="2">
    <source>
        <dbReference type="EMBL" id="KAG0545625.1"/>
    </source>
</evidence>
<reference evidence="2" key="2">
    <citation type="submission" date="2020-10" db="EMBL/GenBank/DDBJ databases">
        <authorList>
            <person name="Cooper E.A."/>
            <person name="Brenton Z.W."/>
            <person name="Flinn B.S."/>
            <person name="Jenkins J."/>
            <person name="Shu S."/>
            <person name="Flowers D."/>
            <person name="Luo F."/>
            <person name="Wang Y."/>
            <person name="Xia P."/>
            <person name="Barry K."/>
            <person name="Daum C."/>
            <person name="Lipzen A."/>
            <person name="Yoshinaga Y."/>
            <person name="Schmutz J."/>
            <person name="Saski C."/>
            <person name="Vermerris W."/>
            <person name="Kresovich S."/>
        </authorList>
    </citation>
    <scope>NUCLEOTIDE SEQUENCE</scope>
</reference>
<keyword evidence="1" id="KW-0472">Membrane</keyword>
<evidence type="ECO:0000256" key="1">
    <source>
        <dbReference type="SAM" id="Phobius"/>
    </source>
</evidence>
<dbReference type="Proteomes" id="UP000807115">
    <property type="component" value="Chromosome 2"/>
</dbReference>
<feature type="transmembrane region" description="Helical" evidence="1">
    <location>
        <begin position="27"/>
        <end position="48"/>
    </location>
</feature>
<dbReference type="OMA" id="GISTWMF"/>
<organism evidence="2 3">
    <name type="scientific">Sorghum bicolor</name>
    <name type="common">Sorghum</name>
    <name type="synonym">Sorghum vulgare</name>
    <dbReference type="NCBI Taxonomy" id="4558"/>
    <lineage>
        <taxon>Eukaryota</taxon>
        <taxon>Viridiplantae</taxon>
        <taxon>Streptophyta</taxon>
        <taxon>Embryophyta</taxon>
        <taxon>Tracheophyta</taxon>
        <taxon>Spermatophyta</taxon>
        <taxon>Magnoliopsida</taxon>
        <taxon>Liliopsida</taxon>
        <taxon>Poales</taxon>
        <taxon>Poaceae</taxon>
        <taxon>PACMAD clade</taxon>
        <taxon>Panicoideae</taxon>
        <taxon>Andropogonodae</taxon>
        <taxon>Andropogoneae</taxon>
        <taxon>Sorghinae</taxon>
        <taxon>Sorghum</taxon>
    </lineage>
</organism>